<dbReference type="Pfam" id="PF14598">
    <property type="entry name" value="PAS_11"/>
    <property type="match status" value="1"/>
</dbReference>
<dbReference type="PROSITE" id="PS50112">
    <property type="entry name" value="PAS"/>
    <property type="match status" value="1"/>
</dbReference>
<dbReference type="CDD" id="cd18947">
    <property type="entry name" value="bHLH-PAS_ARNT"/>
    <property type="match status" value="1"/>
</dbReference>
<dbReference type="WBParaSite" id="TCONS_00003069.p1">
    <property type="protein sequence ID" value="TCONS_00003069.p1"/>
    <property type="gene ID" value="XLOC_002835"/>
</dbReference>
<dbReference type="FunFam" id="4.10.280.10:FF:000011">
    <property type="entry name" value="Aryl hydrocarbon receptor nuclear translocator 2"/>
    <property type="match status" value="1"/>
</dbReference>
<comment type="subcellular location">
    <subcellularLocation>
        <location evidence="1">Nucleus</location>
    </subcellularLocation>
</comment>
<feature type="compositionally biased region" description="Basic and acidic residues" evidence="8">
    <location>
        <begin position="99"/>
        <end position="111"/>
    </location>
</feature>
<dbReference type="InterPro" id="IPR036638">
    <property type="entry name" value="HLH_DNA-bd_sf"/>
</dbReference>
<evidence type="ECO:0000256" key="2">
    <source>
        <dbReference type="ARBA" id="ARBA00022737"/>
    </source>
</evidence>
<evidence type="ECO:0000256" key="7">
    <source>
        <dbReference type="ARBA" id="ARBA00073216"/>
    </source>
</evidence>
<dbReference type="STRING" id="6248.A0A0K0E825"/>
<reference evidence="12" key="1">
    <citation type="submission" date="2015-08" db="UniProtKB">
        <authorList>
            <consortium name="WormBaseParasite"/>
        </authorList>
    </citation>
    <scope>IDENTIFICATION</scope>
</reference>
<organism evidence="12">
    <name type="scientific">Strongyloides stercoralis</name>
    <name type="common">Threadworm</name>
    <dbReference type="NCBI Taxonomy" id="6248"/>
    <lineage>
        <taxon>Eukaryota</taxon>
        <taxon>Metazoa</taxon>
        <taxon>Ecdysozoa</taxon>
        <taxon>Nematoda</taxon>
        <taxon>Chromadorea</taxon>
        <taxon>Rhabditida</taxon>
        <taxon>Tylenchina</taxon>
        <taxon>Panagrolaimomorpha</taxon>
        <taxon>Strongyloidoidea</taxon>
        <taxon>Strongyloididae</taxon>
        <taxon>Strongyloides</taxon>
    </lineage>
</organism>
<dbReference type="InterPro" id="IPR013767">
    <property type="entry name" value="PAS_fold"/>
</dbReference>
<dbReference type="CDD" id="cd00130">
    <property type="entry name" value="PAS"/>
    <property type="match status" value="2"/>
</dbReference>
<accession>A0A0K0E825</accession>
<evidence type="ECO:0000256" key="8">
    <source>
        <dbReference type="SAM" id="MobiDB-lite"/>
    </source>
</evidence>
<dbReference type="InterPro" id="IPR035965">
    <property type="entry name" value="PAS-like_dom_sf"/>
</dbReference>
<keyword evidence="5" id="KW-0804">Transcription</keyword>
<keyword evidence="3" id="KW-0805">Transcription regulation</keyword>
<dbReference type="SUPFAM" id="SSF55785">
    <property type="entry name" value="PYP-like sensor domain (PAS domain)"/>
    <property type="match status" value="2"/>
</dbReference>
<sequence length="538" mass="60480">MDDQMANNMYINHQWQQPPIIMQSIPGDNNNVPPAIQRMPPSVINTHIPNKSTIRNDNIIAGTSATSSVGSVSSSGNTQSQASTSSNNSGNVSTTATVENKERFARENHSEIERRRRNKMTHYINELAEMVPQCAALGRKPDKLTILRMAVSHMKGIRGNTGSSNDPLNYKPSFLTDQELKHLILEAANGFLFVVCCETGRILYVADSIVPILNMRQEDWMNYIIYDLIHPDDIYKVRDQLCNSEASLQRVLDLKSGTVKKEHNSVRVHMSCRRGFICRMKLGNLEPITRLRNRRPIFTHNGNNYAVVHVTGYVKTTPPSGMEVRSGGCLIAIGRLQVGSMPMCTELGAPSTFTLRISEEGKITFADQRCTSILGIQSNIILVGKYWWQLTIPGEDQLIKDAFRQVMIDQQAHIHCRFTTNNSSSINLNVHARQFRNPYSDQLEYIIAEHQVLQDNISMQVIGGSGIQQSQQQGWNQTIPNSNEINTVTDPQQESWSNHGLSQPQQQTTNVCWSNSTGDIPDNNVQYNQWIQSDPKAF</sequence>
<dbReference type="InterPro" id="IPR000014">
    <property type="entry name" value="PAS"/>
</dbReference>
<evidence type="ECO:0000256" key="6">
    <source>
        <dbReference type="ARBA" id="ARBA00023242"/>
    </source>
</evidence>
<dbReference type="GO" id="GO:0045944">
    <property type="term" value="P:positive regulation of transcription by RNA polymerase II"/>
    <property type="evidence" value="ECO:0007669"/>
    <property type="project" value="UniProtKB-ARBA"/>
</dbReference>
<keyword evidence="6" id="KW-0539">Nucleus</keyword>
<dbReference type="Proteomes" id="UP000035681">
    <property type="component" value="Unplaced"/>
</dbReference>
<evidence type="ECO:0000259" key="9">
    <source>
        <dbReference type="PROSITE" id="PS50112"/>
    </source>
</evidence>
<evidence type="ECO:0000259" key="10">
    <source>
        <dbReference type="PROSITE" id="PS50888"/>
    </source>
</evidence>
<dbReference type="SMART" id="SM00091">
    <property type="entry name" value="PAS"/>
    <property type="match status" value="2"/>
</dbReference>
<feature type="region of interest" description="Disordered" evidence="8">
    <location>
        <begin position="66"/>
        <end position="111"/>
    </location>
</feature>
<feature type="compositionally biased region" description="Low complexity" evidence="8">
    <location>
        <begin position="66"/>
        <end position="98"/>
    </location>
</feature>
<dbReference type="GO" id="GO:0003700">
    <property type="term" value="F:DNA-binding transcription factor activity"/>
    <property type="evidence" value="ECO:0007669"/>
    <property type="project" value="InterPro"/>
</dbReference>
<feature type="domain" description="BHLH" evidence="10">
    <location>
        <begin position="104"/>
        <end position="157"/>
    </location>
</feature>
<dbReference type="InterPro" id="IPR001067">
    <property type="entry name" value="Nuc_translocat"/>
</dbReference>
<evidence type="ECO:0000256" key="4">
    <source>
        <dbReference type="ARBA" id="ARBA00023125"/>
    </source>
</evidence>
<evidence type="ECO:0000313" key="12">
    <source>
        <dbReference type="WBParaSite" id="SSTP_0000565500.1"/>
    </source>
</evidence>
<dbReference type="WBParaSite" id="SSTP_0000565500.1">
    <property type="protein sequence ID" value="SSTP_0000565500.1"/>
    <property type="gene ID" value="SSTP_0000565500"/>
</dbReference>
<dbReference type="Pfam" id="PF00010">
    <property type="entry name" value="HLH"/>
    <property type="match status" value="1"/>
</dbReference>
<evidence type="ECO:0000256" key="1">
    <source>
        <dbReference type="ARBA" id="ARBA00004123"/>
    </source>
</evidence>
<dbReference type="PANTHER" id="PTHR23042">
    <property type="entry name" value="CIRCADIAN PROTEIN CLOCK/ARNT/BMAL/PAS"/>
    <property type="match status" value="1"/>
</dbReference>
<dbReference type="InterPro" id="IPR011598">
    <property type="entry name" value="bHLH_dom"/>
</dbReference>
<dbReference type="GO" id="GO:0005634">
    <property type="term" value="C:nucleus"/>
    <property type="evidence" value="ECO:0007669"/>
    <property type="project" value="UniProtKB-SubCell"/>
</dbReference>
<keyword evidence="4" id="KW-0238">DNA-binding</keyword>
<dbReference type="InterPro" id="IPR050933">
    <property type="entry name" value="Circadian_TF"/>
</dbReference>
<keyword evidence="2" id="KW-0677">Repeat</keyword>
<dbReference type="GO" id="GO:0005667">
    <property type="term" value="C:transcription regulator complex"/>
    <property type="evidence" value="ECO:0007669"/>
    <property type="project" value="InterPro"/>
</dbReference>
<evidence type="ECO:0000256" key="5">
    <source>
        <dbReference type="ARBA" id="ARBA00023163"/>
    </source>
</evidence>
<dbReference type="PRINTS" id="PR00785">
    <property type="entry name" value="NCTRNSLOCATR"/>
</dbReference>
<dbReference type="GO" id="GO:0005737">
    <property type="term" value="C:cytoplasm"/>
    <property type="evidence" value="ECO:0007669"/>
    <property type="project" value="InterPro"/>
</dbReference>
<feature type="region of interest" description="Disordered" evidence="8">
    <location>
        <begin position="480"/>
        <end position="505"/>
    </location>
</feature>
<name>A0A0K0E825_STRER</name>
<dbReference type="SMART" id="SM00353">
    <property type="entry name" value="HLH"/>
    <property type="match status" value="1"/>
</dbReference>
<dbReference type="Pfam" id="PF00989">
    <property type="entry name" value="PAS"/>
    <property type="match status" value="1"/>
</dbReference>
<evidence type="ECO:0000256" key="3">
    <source>
        <dbReference type="ARBA" id="ARBA00023015"/>
    </source>
</evidence>
<feature type="domain" description="PAS" evidence="9">
    <location>
        <begin position="177"/>
        <end position="255"/>
    </location>
</feature>
<protein>
    <recommendedName>
        <fullName evidence="7">Aryl hydrocarbon receptor nuclear translocator homolog</fullName>
    </recommendedName>
</protein>
<proteinExistence type="predicted"/>
<dbReference type="PROSITE" id="PS50888">
    <property type="entry name" value="BHLH"/>
    <property type="match status" value="1"/>
</dbReference>
<dbReference type="GO" id="GO:0003677">
    <property type="term" value="F:DNA binding"/>
    <property type="evidence" value="ECO:0007669"/>
    <property type="project" value="UniProtKB-KW"/>
</dbReference>
<dbReference type="GO" id="GO:0046983">
    <property type="term" value="F:protein dimerization activity"/>
    <property type="evidence" value="ECO:0007669"/>
    <property type="project" value="InterPro"/>
</dbReference>
<keyword evidence="11" id="KW-1185">Reference proteome</keyword>
<dbReference type="AlphaFoldDB" id="A0A0K0E825"/>
<evidence type="ECO:0000313" key="11">
    <source>
        <dbReference type="Proteomes" id="UP000035681"/>
    </source>
</evidence>
<dbReference type="Gene3D" id="4.10.280.10">
    <property type="entry name" value="Helix-loop-helix DNA-binding domain"/>
    <property type="match status" value="1"/>
</dbReference>
<dbReference type="Gene3D" id="3.30.450.20">
    <property type="entry name" value="PAS domain"/>
    <property type="match status" value="2"/>
</dbReference>
<dbReference type="SUPFAM" id="SSF47459">
    <property type="entry name" value="HLH, helix-loop-helix DNA-binding domain"/>
    <property type="match status" value="1"/>
</dbReference>